<dbReference type="SMART" id="SM00028">
    <property type="entry name" value="TPR"/>
    <property type="match status" value="1"/>
</dbReference>
<feature type="domain" description="F-box protein Hrt3/FBXO9 C-terminal" evidence="4">
    <location>
        <begin position="243"/>
        <end position="364"/>
    </location>
</feature>
<feature type="repeat" description="TPR" evidence="2">
    <location>
        <begin position="67"/>
        <end position="100"/>
    </location>
</feature>
<evidence type="ECO:0000313" key="5">
    <source>
        <dbReference type="EMBL" id="KAK4014985.1"/>
    </source>
</evidence>
<gene>
    <name evidence="5" type="ORF">OUZ56_027499</name>
</gene>
<dbReference type="Proteomes" id="UP001234178">
    <property type="component" value="Unassembled WGS sequence"/>
</dbReference>
<evidence type="ECO:0000259" key="4">
    <source>
        <dbReference type="Pfam" id="PF19270"/>
    </source>
</evidence>
<dbReference type="InterPro" id="IPR045464">
    <property type="entry name" value="Hrt3/FBXO9_C"/>
</dbReference>
<reference evidence="5 6" key="1">
    <citation type="journal article" date="2023" name="Nucleic Acids Res.">
        <title>The hologenome of Daphnia magna reveals possible DNA methylation and microbiome-mediated evolution of the host genome.</title>
        <authorList>
            <person name="Chaturvedi A."/>
            <person name="Li X."/>
            <person name="Dhandapani V."/>
            <person name="Marshall H."/>
            <person name="Kissane S."/>
            <person name="Cuenca-Cambronero M."/>
            <person name="Asole G."/>
            <person name="Calvet F."/>
            <person name="Ruiz-Romero M."/>
            <person name="Marangio P."/>
            <person name="Guigo R."/>
            <person name="Rago D."/>
            <person name="Mirbahai L."/>
            <person name="Eastwood N."/>
            <person name="Colbourne J.K."/>
            <person name="Zhou J."/>
            <person name="Mallon E."/>
            <person name="Orsini L."/>
        </authorList>
    </citation>
    <scope>NUCLEOTIDE SEQUENCE [LARGE SCALE GENOMIC DNA]</scope>
    <source>
        <strain evidence="5">LRV0_1</strain>
    </source>
</reference>
<accession>A0ABQ9ZPY2</accession>
<organism evidence="5 6">
    <name type="scientific">Daphnia magna</name>
    <dbReference type="NCBI Taxonomy" id="35525"/>
    <lineage>
        <taxon>Eukaryota</taxon>
        <taxon>Metazoa</taxon>
        <taxon>Ecdysozoa</taxon>
        <taxon>Arthropoda</taxon>
        <taxon>Crustacea</taxon>
        <taxon>Branchiopoda</taxon>
        <taxon>Diplostraca</taxon>
        <taxon>Cladocera</taxon>
        <taxon>Anomopoda</taxon>
        <taxon>Daphniidae</taxon>
        <taxon>Daphnia</taxon>
    </lineage>
</organism>
<name>A0ABQ9ZPY2_9CRUS</name>
<protein>
    <recommendedName>
        <fullName evidence="4">F-box protein Hrt3/FBXO9 C-terminal domain-containing protein</fullName>
    </recommendedName>
</protein>
<evidence type="ECO:0000313" key="6">
    <source>
        <dbReference type="Proteomes" id="UP001234178"/>
    </source>
</evidence>
<dbReference type="InterPro" id="IPR036047">
    <property type="entry name" value="F-box-like_dom_sf"/>
</dbReference>
<evidence type="ECO:0000256" key="3">
    <source>
        <dbReference type="SAM" id="MobiDB-lite"/>
    </source>
</evidence>
<keyword evidence="6" id="KW-1185">Reference proteome</keyword>
<dbReference type="Gene3D" id="1.20.1280.50">
    <property type="match status" value="1"/>
</dbReference>
<dbReference type="PROSITE" id="PS50005">
    <property type="entry name" value="TPR"/>
    <property type="match status" value="1"/>
</dbReference>
<comment type="caution">
    <text evidence="5">The sequence shown here is derived from an EMBL/GenBank/DDBJ whole genome shotgun (WGS) entry which is preliminary data.</text>
</comment>
<dbReference type="SUPFAM" id="SSF81383">
    <property type="entry name" value="F-box domain"/>
    <property type="match status" value="1"/>
</dbReference>
<dbReference type="CDD" id="cd22089">
    <property type="entry name" value="F-box_FBXO9"/>
    <property type="match status" value="1"/>
</dbReference>
<proteinExistence type="predicted"/>
<evidence type="ECO:0000256" key="2">
    <source>
        <dbReference type="PROSITE-ProRule" id="PRU00339"/>
    </source>
</evidence>
<evidence type="ECO:0000256" key="1">
    <source>
        <dbReference type="ARBA" id="ARBA00022786"/>
    </source>
</evidence>
<sequence>MAETNQSSEELLENFRRQWETEISVARSQQTETHHNQGKSTSVPVDNQEGESGTDKGDKVAGNVEEAASMYLRGVKYEKSGDVVEAIRFYKRAMQLVPDIEERIYTYQESKESNKSIPSDQRSRRNSILDVPFANDNNNADVVDDELPVELLEKFKRLTLQDGRVCAPLEEPKTTHISDLPREIIAYLLKWVVSSELDLRSLEQVSLVSRGLYVCTRDSEIWKLACLSVWKNECNPATFGFSGYRDMFIHRPRLQFSGCYISKTSYVRQGENSFQDTNYQPWHLVNYFRYLRFYPDRTAVMSTTADVPSLVVAKRLKRKDPSCFRGFYTLHGNIVSCIFKRKRVPERAERIENIRHRRRNEEANNNGSTIAEQIFELELEIKTVKKKLHWALHWKRYAIQTVYQDKDPTTADFDITASRFPPLIFSRNKKLMCYHGKMKELVNFISERFPLFIQRGRNSGLRLLGLV</sequence>
<dbReference type="PANTHER" id="PTHR12874:SF29">
    <property type="entry name" value="F-BOX ONLY PROTEIN 9"/>
    <property type="match status" value="1"/>
</dbReference>
<dbReference type="EMBL" id="JAOYFB010000004">
    <property type="protein sequence ID" value="KAK4014985.1"/>
    <property type="molecule type" value="Genomic_DNA"/>
</dbReference>
<dbReference type="PANTHER" id="PTHR12874">
    <property type="entry name" value="F-BOX ONLY PROTEIN 48-RELATED"/>
    <property type="match status" value="1"/>
</dbReference>
<dbReference type="Pfam" id="PF19270">
    <property type="entry name" value="FBO_C"/>
    <property type="match status" value="1"/>
</dbReference>
<feature type="region of interest" description="Disordered" evidence="3">
    <location>
        <begin position="23"/>
        <end position="61"/>
    </location>
</feature>
<keyword evidence="2" id="KW-0802">TPR repeat</keyword>
<keyword evidence="1" id="KW-0833">Ubl conjugation pathway</keyword>
<dbReference type="InterPro" id="IPR019734">
    <property type="entry name" value="TPR_rpt"/>
</dbReference>